<comment type="subcellular location">
    <subcellularLocation>
        <location evidence="1">Endomembrane system</location>
        <topology evidence="1">Multi-pass membrane protein</topology>
    </subcellularLocation>
</comment>
<dbReference type="SMART" id="SM00694">
    <property type="entry name" value="DysFC"/>
    <property type="match status" value="1"/>
</dbReference>
<dbReference type="OrthoDB" id="5586090at2759"/>
<evidence type="ECO:0000313" key="7">
    <source>
        <dbReference type="EMBL" id="GET04362.1"/>
    </source>
</evidence>
<dbReference type="GO" id="GO:0012505">
    <property type="term" value="C:endomembrane system"/>
    <property type="evidence" value="ECO:0007669"/>
    <property type="project" value="UniProtKB-SubCell"/>
</dbReference>
<accession>A0A8H3R5P3</accession>
<evidence type="ECO:0000256" key="1">
    <source>
        <dbReference type="ARBA" id="ARBA00004127"/>
    </source>
</evidence>
<evidence type="ECO:0000256" key="3">
    <source>
        <dbReference type="ARBA" id="ARBA00022989"/>
    </source>
</evidence>
<keyword evidence="2" id="KW-0812">Transmembrane</keyword>
<dbReference type="Proteomes" id="UP000615446">
    <property type="component" value="Unassembled WGS sequence"/>
</dbReference>
<sequence length="424" mass="48569">MSSTFNQQAFFLANINPIELTMSGTTDTTNMPNIKISTGSSSSSQISSPPPVDFLYSTPPSITRVLTYTSPLIRFFSYFLSLVTWTTGNPSESCLLVAAWWTFCLYPTEIIIYGTHLFLLAWIGWKWVEKGKREKLGKPSSASKSTSQLDLNRTVSEIHTISDKLTSFHALINLIRSNVDWTNPSQTQKVYGIVHGNLSQQGERGGFSVRAFGTLISKAKEQQKKLAGLDWTTNLFLNERPAWSDEYNEPTNPKSSFELPQTTTIIETPEDSSALIKKTMEWKWENPDWWIDYDGDVDKDGWQYADNRWNNFSSKSGFRKYTRRRKWVRTARLIETIEKIDKNDEIKEDDNQQDQQDQDNKQNQKVTEITEDFEKKENNTKPPPYFLSSSSSDSKSLPLISRKSNGKFDTESISFTVSSEKEQH</sequence>
<dbReference type="GO" id="GO:0007031">
    <property type="term" value="P:peroxisome organization"/>
    <property type="evidence" value="ECO:0007669"/>
    <property type="project" value="TreeGrafter"/>
</dbReference>
<protein>
    <submittedName>
        <fullName evidence="7">Integral peroxisomal membrane peroxin-domain-containing protein</fullName>
    </submittedName>
</protein>
<dbReference type="EMBL" id="BLAL01000356">
    <property type="protein sequence ID" value="GET04362.1"/>
    <property type="molecule type" value="Genomic_DNA"/>
</dbReference>
<evidence type="ECO:0000256" key="5">
    <source>
        <dbReference type="SAM" id="MobiDB-lite"/>
    </source>
</evidence>
<organism evidence="7 8">
    <name type="scientific">Rhizophagus clarus</name>
    <dbReference type="NCBI Taxonomy" id="94130"/>
    <lineage>
        <taxon>Eukaryota</taxon>
        <taxon>Fungi</taxon>
        <taxon>Fungi incertae sedis</taxon>
        <taxon>Mucoromycota</taxon>
        <taxon>Glomeromycotina</taxon>
        <taxon>Glomeromycetes</taxon>
        <taxon>Glomerales</taxon>
        <taxon>Glomeraceae</taxon>
        <taxon>Rhizophagus</taxon>
    </lineage>
</organism>
<dbReference type="PANTHER" id="PTHR31679">
    <property type="entry name" value="PEROXISOMAL MEMBRANE PROTEIN PEX30-RELATED"/>
    <property type="match status" value="1"/>
</dbReference>
<gene>
    <name evidence="7" type="ORF">RCL2_003066400</name>
</gene>
<name>A0A8H3R5P3_9GLOM</name>
<feature type="domain" description="Peroxin/Ferlin" evidence="6">
    <location>
        <begin position="301"/>
        <end position="334"/>
    </location>
</feature>
<dbReference type="InterPro" id="IPR010482">
    <property type="entry name" value="TECPR1-like_DysF"/>
</dbReference>
<dbReference type="GO" id="GO:0005778">
    <property type="term" value="C:peroxisomal membrane"/>
    <property type="evidence" value="ECO:0007669"/>
    <property type="project" value="UniProtKB-ARBA"/>
</dbReference>
<keyword evidence="3" id="KW-1133">Transmembrane helix</keyword>
<dbReference type="Pfam" id="PF06398">
    <property type="entry name" value="Pex24p"/>
    <property type="match status" value="2"/>
</dbReference>
<evidence type="ECO:0000256" key="4">
    <source>
        <dbReference type="ARBA" id="ARBA00023136"/>
    </source>
</evidence>
<feature type="compositionally biased region" description="Low complexity" evidence="5">
    <location>
        <begin position="386"/>
        <end position="401"/>
    </location>
</feature>
<keyword evidence="4" id="KW-0472">Membrane</keyword>
<proteinExistence type="predicted"/>
<evidence type="ECO:0000313" key="8">
    <source>
        <dbReference type="Proteomes" id="UP000615446"/>
    </source>
</evidence>
<evidence type="ECO:0000256" key="2">
    <source>
        <dbReference type="ARBA" id="ARBA00022692"/>
    </source>
</evidence>
<dbReference type="InterPro" id="IPR052646">
    <property type="entry name" value="Peroxisomal_PEX28-32"/>
</dbReference>
<dbReference type="PANTHER" id="PTHR31679:SF2">
    <property type="entry name" value="PEROXISOMAL MEMBRANE PROTEIN PEX30-RELATED"/>
    <property type="match status" value="1"/>
</dbReference>
<dbReference type="InterPro" id="IPR006614">
    <property type="entry name" value="Peroxin/Ferlin"/>
</dbReference>
<evidence type="ECO:0000259" key="6">
    <source>
        <dbReference type="SMART" id="SM00694"/>
    </source>
</evidence>
<reference evidence="7" key="1">
    <citation type="submission" date="2019-10" db="EMBL/GenBank/DDBJ databases">
        <title>Conservation and host-specific expression of non-tandemly repeated heterogenous ribosome RNA gene in arbuscular mycorrhizal fungi.</title>
        <authorList>
            <person name="Maeda T."/>
            <person name="Kobayashi Y."/>
            <person name="Nakagawa T."/>
            <person name="Ezawa T."/>
            <person name="Yamaguchi K."/>
            <person name="Bino T."/>
            <person name="Nishimoto Y."/>
            <person name="Shigenobu S."/>
            <person name="Kawaguchi M."/>
        </authorList>
    </citation>
    <scope>NUCLEOTIDE SEQUENCE</scope>
    <source>
        <strain evidence="7">HR1</strain>
    </source>
</reference>
<feature type="region of interest" description="Disordered" evidence="5">
    <location>
        <begin position="344"/>
        <end position="403"/>
    </location>
</feature>
<dbReference type="AlphaFoldDB" id="A0A8H3R5P3"/>
<comment type="caution">
    <text evidence="7">The sequence shown here is derived from an EMBL/GenBank/DDBJ whole genome shotgun (WGS) entry which is preliminary data.</text>
</comment>